<feature type="chain" id="PRO_5011435591" description="Uncharacterized protein TP-0789 domain-containing protein" evidence="1">
    <location>
        <begin position="23"/>
        <end position="251"/>
    </location>
</feature>
<feature type="domain" description="Uncharacterized protein TP-0789" evidence="2">
    <location>
        <begin position="132"/>
        <end position="246"/>
    </location>
</feature>
<dbReference type="RefSeq" id="WP_245764088.1">
    <property type="nucleotide sequence ID" value="NZ_FONY01000033.1"/>
</dbReference>
<dbReference type="AlphaFoldDB" id="A0A1I2IQG3"/>
<sequence>MKNIKKFALSMIAVLAVLSAKAQTADEIINKYLENIGGKDKWKAVTSVKMAGKAKAQGMEIPATFLQATGGKQKISISVQGMEITQQAFDGNTAWATNFMTMKAEKMEAEDSENMKKAAGDFPDPFIDYATKGYKVDLEGKEKVEGTECFKIKLTKKPEIVEGKEVENVVYYFFDTQNYVPIVVKNTIKKGQFKGATQDMVFSDYQEVNGLFFPFSMTIKINGQAAQSVTFEKIEVNVPVEDKDFALPAGN</sequence>
<dbReference type="Pfam" id="PF17131">
    <property type="entry name" value="LolA_like"/>
    <property type="match status" value="1"/>
</dbReference>
<protein>
    <recommendedName>
        <fullName evidence="2">Uncharacterized protein TP-0789 domain-containing protein</fullName>
    </recommendedName>
</protein>
<feature type="signal peptide" evidence="1">
    <location>
        <begin position="1"/>
        <end position="22"/>
    </location>
</feature>
<organism evidence="3 4">
    <name type="scientific">Thermoflexibacter ruber</name>
    <dbReference type="NCBI Taxonomy" id="1003"/>
    <lineage>
        <taxon>Bacteria</taxon>
        <taxon>Pseudomonadati</taxon>
        <taxon>Bacteroidota</taxon>
        <taxon>Cytophagia</taxon>
        <taxon>Cytophagales</taxon>
        <taxon>Thermoflexibacteraceae</taxon>
        <taxon>Thermoflexibacter</taxon>
    </lineage>
</organism>
<accession>A0A1I2IQG3</accession>
<keyword evidence="4" id="KW-1185">Reference proteome</keyword>
<keyword evidence="1" id="KW-0732">Signal</keyword>
<dbReference type="InterPro" id="IPR033399">
    <property type="entry name" value="TP_0789-like"/>
</dbReference>
<dbReference type="EMBL" id="FONY01000033">
    <property type="protein sequence ID" value="SFF42761.1"/>
    <property type="molecule type" value="Genomic_DNA"/>
</dbReference>
<reference evidence="4" key="1">
    <citation type="submission" date="2016-10" db="EMBL/GenBank/DDBJ databases">
        <authorList>
            <person name="Varghese N."/>
            <person name="Submissions S."/>
        </authorList>
    </citation>
    <scope>NUCLEOTIDE SEQUENCE [LARGE SCALE GENOMIC DNA]</scope>
    <source>
        <strain>GEY</strain>
        <strain evidence="4">DSM 9560</strain>
    </source>
</reference>
<dbReference type="STRING" id="1003.SAMN04488541_103338"/>
<name>A0A1I2IQG3_9BACT</name>
<dbReference type="Gene3D" id="2.50.20.10">
    <property type="entry name" value="Lipoprotein localisation LolA/LolB/LppX"/>
    <property type="match status" value="1"/>
</dbReference>
<evidence type="ECO:0000256" key="1">
    <source>
        <dbReference type="SAM" id="SignalP"/>
    </source>
</evidence>
<evidence type="ECO:0000313" key="3">
    <source>
        <dbReference type="EMBL" id="SFF42761.1"/>
    </source>
</evidence>
<evidence type="ECO:0000259" key="2">
    <source>
        <dbReference type="Pfam" id="PF17131"/>
    </source>
</evidence>
<evidence type="ECO:0000313" key="4">
    <source>
        <dbReference type="Proteomes" id="UP000199513"/>
    </source>
</evidence>
<gene>
    <name evidence="3" type="ORF">SAMN04488541_103338</name>
</gene>
<proteinExistence type="predicted"/>
<dbReference type="Proteomes" id="UP000199513">
    <property type="component" value="Unassembled WGS sequence"/>
</dbReference>